<dbReference type="Pfam" id="PF11750">
    <property type="entry name" value="DUF3307"/>
    <property type="match status" value="1"/>
</dbReference>
<keyword evidence="3" id="KW-1185">Reference proteome</keyword>
<evidence type="ECO:0000313" key="3">
    <source>
        <dbReference type="Proteomes" id="UP000092565"/>
    </source>
</evidence>
<protein>
    <recommendedName>
        <fullName evidence="4">DUF3307 domain-containing protein</fullName>
    </recommendedName>
</protein>
<keyword evidence="1" id="KW-0472">Membrane</keyword>
<evidence type="ECO:0008006" key="4">
    <source>
        <dbReference type="Google" id="ProtNLM"/>
    </source>
</evidence>
<dbReference type="PATRIC" id="fig|60890.4.peg.2521"/>
<reference evidence="2 3" key="1">
    <citation type="submission" date="2016-04" db="EMBL/GenBank/DDBJ databases">
        <authorList>
            <person name="Evans L.H."/>
            <person name="Alamgir A."/>
            <person name="Owens N."/>
            <person name="Weber N.D."/>
            <person name="Virtaneva K."/>
            <person name="Barbian K."/>
            <person name="Babar A."/>
            <person name="Rosenke K."/>
        </authorList>
    </citation>
    <scope>NUCLEOTIDE SEQUENCE [LARGE SCALE GENOMIC DNA]</scope>
    <source>
        <strain evidence="2 3">JL2886</strain>
    </source>
</reference>
<organism evidence="2 3">
    <name type="scientific">Phaeobacter gallaeciensis</name>
    <dbReference type="NCBI Taxonomy" id="60890"/>
    <lineage>
        <taxon>Bacteria</taxon>
        <taxon>Pseudomonadati</taxon>
        <taxon>Pseudomonadota</taxon>
        <taxon>Alphaproteobacteria</taxon>
        <taxon>Rhodobacterales</taxon>
        <taxon>Roseobacteraceae</taxon>
        <taxon>Phaeobacter</taxon>
    </lineage>
</organism>
<sequence>MLLLCLMQVKHMFADFFLQTPKMLSGRGEYLHSGRAQHAGVHTLGSILVFVLMGAPVLFILITCVLEWIVHFNIDYCKARYSDSKKLTPQQAAFWRAAGTDQALHQLTYIAMAAAWLKYAT</sequence>
<feature type="transmembrane region" description="Helical" evidence="1">
    <location>
        <begin position="47"/>
        <end position="70"/>
    </location>
</feature>
<dbReference type="AlphaFoldDB" id="A0A1B0ZTT1"/>
<gene>
    <name evidence="2" type="ORF">JL2886_02595</name>
</gene>
<keyword evidence="1" id="KW-0812">Transmembrane</keyword>
<dbReference type="Proteomes" id="UP000092565">
    <property type="component" value="Chromosome"/>
</dbReference>
<accession>A0A1B0ZTT1</accession>
<evidence type="ECO:0000256" key="1">
    <source>
        <dbReference type="SAM" id="Phobius"/>
    </source>
</evidence>
<keyword evidence="1" id="KW-1133">Transmembrane helix</keyword>
<name>A0A1B0ZTT1_9RHOB</name>
<dbReference type="InterPro" id="IPR021737">
    <property type="entry name" value="Phage_phiKZ_Orf197"/>
</dbReference>
<dbReference type="EMBL" id="CP015124">
    <property type="protein sequence ID" value="ANP37484.1"/>
    <property type="molecule type" value="Genomic_DNA"/>
</dbReference>
<proteinExistence type="predicted"/>
<evidence type="ECO:0000313" key="2">
    <source>
        <dbReference type="EMBL" id="ANP37484.1"/>
    </source>
</evidence>